<dbReference type="Gene3D" id="1.10.3210.10">
    <property type="entry name" value="Hypothetical protein af1432"/>
    <property type="match status" value="1"/>
</dbReference>
<dbReference type="SMART" id="SM00471">
    <property type="entry name" value="HDc"/>
    <property type="match status" value="1"/>
</dbReference>
<gene>
    <name evidence="2" type="ORF">ACFFHF_22770</name>
</gene>
<dbReference type="PANTHER" id="PTHR43155">
    <property type="entry name" value="CYCLIC DI-GMP PHOSPHODIESTERASE PA4108-RELATED"/>
    <property type="match status" value="1"/>
</dbReference>
<dbReference type="Proteomes" id="UP001589738">
    <property type="component" value="Unassembled WGS sequence"/>
</dbReference>
<accession>A0ABV6KXF2</accession>
<protein>
    <submittedName>
        <fullName evidence="2">HD-GYP domain-containing protein</fullName>
        <ecNumber evidence="2">3.1.4.-</ecNumber>
    </submittedName>
</protein>
<proteinExistence type="predicted"/>
<comment type="caution">
    <text evidence="2">The sequence shown here is derived from an EMBL/GenBank/DDBJ whole genome shotgun (WGS) entry which is preliminary data.</text>
</comment>
<evidence type="ECO:0000313" key="2">
    <source>
        <dbReference type="EMBL" id="MFC0478017.1"/>
    </source>
</evidence>
<dbReference type="PANTHER" id="PTHR43155:SF2">
    <property type="entry name" value="CYCLIC DI-GMP PHOSPHODIESTERASE PA4108"/>
    <property type="match status" value="1"/>
</dbReference>
<dbReference type="CDD" id="cd00077">
    <property type="entry name" value="HDc"/>
    <property type="match status" value="1"/>
</dbReference>
<reference evidence="2 3" key="1">
    <citation type="submission" date="2024-09" db="EMBL/GenBank/DDBJ databases">
        <authorList>
            <person name="Sun Q."/>
            <person name="Mori K."/>
        </authorList>
    </citation>
    <scope>NUCLEOTIDE SEQUENCE [LARGE SCALE GENOMIC DNA]</scope>
    <source>
        <strain evidence="2 3">CGMCC 1.9126</strain>
    </source>
</reference>
<name>A0ABV6KXF2_9BACI</name>
<evidence type="ECO:0000259" key="1">
    <source>
        <dbReference type="PROSITE" id="PS51832"/>
    </source>
</evidence>
<dbReference type="GO" id="GO:0016787">
    <property type="term" value="F:hydrolase activity"/>
    <property type="evidence" value="ECO:0007669"/>
    <property type="project" value="UniProtKB-KW"/>
</dbReference>
<keyword evidence="2" id="KW-0378">Hydrolase</keyword>
<evidence type="ECO:0000313" key="3">
    <source>
        <dbReference type="Proteomes" id="UP001589738"/>
    </source>
</evidence>
<dbReference type="Pfam" id="PF13487">
    <property type="entry name" value="HD_5"/>
    <property type="match status" value="1"/>
</dbReference>
<feature type="domain" description="HD-GYP" evidence="1">
    <location>
        <begin position="77"/>
        <end position="273"/>
    </location>
</feature>
<sequence length="317" mass="36564">MKKEHLTVQEIDDILEKLGNEDSGQIKYGYSNKKAIKNITAKINQAARQVQLIFSDLMLGEELNINMLEKEILPVIFQASEIPHIYHLFYELNKTEEYTYKHPIGVGIISLMIGKWLKLSEGELRELAIGATLHDIGKTRINPFILNKKGKLTKEEYEEVQLHTSYGYEILRKIDQLSDRVALVALHHHEREDGRGYPKGLEGNQIDVYSKIVAIADMFHAMLSRRAYQEPLPYYTALRQLQDHAFGKLDANITLLFLYKLMDSIIGRSVMLSDGRIGKILMVDQYDPLRILLQVNDQIIDLKMNRELNIEKVVNDE</sequence>
<dbReference type="PROSITE" id="PS51832">
    <property type="entry name" value="HD_GYP"/>
    <property type="match status" value="1"/>
</dbReference>
<dbReference type="SUPFAM" id="SSF109604">
    <property type="entry name" value="HD-domain/PDEase-like"/>
    <property type="match status" value="1"/>
</dbReference>
<dbReference type="InterPro" id="IPR037522">
    <property type="entry name" value="HD_GYP_dom"/>
</dbReference>
<organism evidence="2 3">
    <name type="scientific">Robertmurraya beringensis</name>
    <dbReference type="NCBI Taxonomy" id="641660"/>
    <lineage>
        <taxon>Bacteria</taxon>
        <taxon>Bacillati</taxon>
        <taxon>Bacillota</taxon>
        <taxon>Bacilli</taxon>
        <taxon>Bacillales</taxon>
        <taxon>Bacillaceae</taxon>
        <taxon>Robertmurraya</taxon>
    </lineage>
</organism>
<dbReference type="RefSeq" id="WP_160547202.1">
    <property type="nucleotide sequence ID" value="NZ_JBHLUU010000126.1"/>
</dbReference>
<keyword evidence="3" id="KW-1185">Reference proteome</keyword>
<dbReference type="EMBL" id="JBHLUU010000126">
    <property type="protein sequence ID" value="MFC0478017.1"/>
    <property type="molecule type" value="Genomic_DNA"/>
</dbReference>
<dbReference type="InterPro" id="IPR003607">
    <property type="entry name" value="HD/PDEase_dom"/>
</dbReference>
<dbReference type="EC" id="3.1.4.-" evidence="2"/>